<dbReference type="EMBL" id="MSFM01000011">
    <property type="protein sequence ID" value="PKY01798.1"/>
    <property type="molecule type" value="Genomic_DNA"/>
</dbReference>
<sequence>MPIKVHLGPFLGVGIVPAQNFHGLSAREVDPLCPGRNGPCWPVPYTLLTLDLGTRQNSPFVSVMLVRRFRLNRGPREDGAIFSRWD</sequence>
<evidence type="ECO:0000313" key="2">
    <source>
        <dbReference type="Proteomes" id="UP000234254"/>
    </source>
</evidence>
<name>A0A2I1CW14_ASPC2</name>
<gene>
    <name evidence="1" type="ORF">P168DRAFT_292865</name>
</gene>
<dbReference type="RefSeq" id="XP_024690392.1">
    <property type="nucleotide sequence ID" value="XM_024837683.1"/>
</dbReference>
<organism evidence="1 2">
    <name type="scientific">Aspergillus campestris (strain IBT 28561)</name>
    <dbReference type="NCBI Taxonomy" id="1392248"/>
    <lineage>
        <taxon>Eukaryota</taxon>
        <taxon>Fungi</taxon>
        <taxon>Dikarya</taxon>
        <taxon>Ascomycota</taxon>
        <taxon>Pezizomycotina</taxon>
        <taxon>Eurotiomycetes</taxon>
        <taxon>Eurotiomycetidae</taxon>
        <taxon>Eurotiales</taxon>
        <taxon>Aspergillaceae</taxon>
        <taxon>Aspergillus</taxon>
        <taxon>Aspergillus subgen. Circumdati</taxon>
    </lineage>
</organism>
<reference evidence="1" key="1">
    <citation type="submission" date="2016-12" db="EMBL/GenBank/DDBJ databases">
        <title>The genomes of Aspergillus section Nigri reveals drivers in fungal speciation.</title>
        <authorList>
            <consortium name="DOE Joint Genome Institute"/>
            <person name="Vesth T.C."/>
            <person name="Nybo J."/>
            <person name="Theobald S."/>
            <person name="Brandl J."/>
            <person name="Frisvad J.C."/>
            <person name="Nielsen K.F."/>
            <person name="Lyhne E.K."/>
            <person name="Kogle M.E."/>
            <person name="Kuo A."/>
            <person name="Riley R."/>
            <person name="Clum A."/>
            <person name="Nolan M."/>
            <person name="Lipzen A."/>
            <person name="Salamov A."/>
            <person name="Henrissat B."/>
            <person name="Wiebenga A."/>
            <person name="De vries R.P."/>
            <person name="Grigoriev I.V."/>
            <person name="Mortensen U.H."/>
            <person name="Andersen M.R."/>
            <person name="Baker S.E."/>
        </authorList>
    </citation>
    <scope>NUCLEOTIDE SEQUENCE</scope>
    <source>
        <strain evidence="1">IBT 28561</strain>
    </source>
</reference>
<dbReference type="VEuPathDB" id="FungiDB:P168DRAFT_292865"/>
<dbReference type="GeneID" id="36545207"/>
<protein>
    <submittedName>
        <fullName evidence="1">Uncharacterized protein</fullName>
    </submittedName>
</protein>
<evidence type="ECO:0000313" key="1">
    <source>
        <dbReference type="EMBL" id="PKY01798.1"/>
    </source>
</evidence>
<dbReference type="AlphaFoldDB" id="A0A2I1CW14"/>
<comment type="caution">
    <text evidence="1">The sequence shown here is derived from an EMBL/GenBank/DDBJ whole genome shotgun (WGS) entry which is preliminary data.</text>
</comment>
<dbReference type="Proteomes" id="UP000234254">
    <property type="component" value="Unassembled WGS sequence"/>
</dbReference>
<proteinExistence type="predicted"/>
<accession>A0A2I1CW14</accession>
<keyword evidence="2" id="KW-1185">Reference proteome</keyword>